<dbReference type="InterPro" id="IPR035899">
    <property type="entry name" value="DBL_dom_sf"/>
</dbReference>
<dbReference type="AlphaFoldDB" id="A0A7R8ZTD5"/>
<dbReference type="OrthoDB" id="27823at2759"/>
<accession>A0A7R8ZTD5</accession>
<feature type="compositionally biased region" description="Polar residues" evidence="1">
    <location>
        <begin position="149"/>
        <end position="167"/>
    </location>
</feature>
<dbReference type="PANTHER" id="PTHR22834:SF20">
    <property type="entry name" value="SH3 DOMAIN-CONTAINING PROTEIN"/>
    <property type="match status" value="1"/>
</dbReference>
<dbReference type="GO" id="GO:0005737">
    <property type="term" value="C:cytoplasm"/>
    <property type="evidence" value="ECO:0007669"/>
    <property type="project" value="TreeGrafter"/>
</dbReference>
<feature type="non-terminal residue" evidence="2">
    <location>
        <position position="1"/>
    </location>
</feature>
<dbReference type="CDD" id="cd00174">
    <property type="entry name" value="SH3"/>
    <property type="match status" value="1"/>
</dbReference>
<dbReference type="SUPFAM" id="SSF50044">
    <property type="entry name" value="SH3-domain"/>
    <property type="match status" value="1"/>
</dbReference>
<dbReference type="SMART" id="SM00326">
    <property type="entry name" value="SH3"/>
    <property type="match status" value="1"/>
</dbReference>
<feature type="compositionally biased region" description="Pro residues" evidence="1">
    <location>
        <begin position="131"/>
        <end position="142"/>
    </location>
</feature>
<evidence type="ECO:0000313" key="2">
    <source>
        <dbReference type="EMBL" id="CAD7233710.1"/>
    </source>
</evidence>
<evidence type="ECO:0000256" key="1">
    <source>
        <dbReference type="SAM" id="MobiDB-lite"/>
    </source>
</evidence>
<dbReference type="PANTHER" id="PTHR22834">
    <property type="entry name" value="NUCLEAR FUSION PROTEIN FUS2"/>
    <property type="match status" value="1"/>
</dbReference>
<proteinExistence type="predicted"/>
<dbReference type="InterPro" id="IPR001452">
    <property type="entry name" value="SH3_domain"/>
</dbReference>
<name>A0A7R8ZTD5_9CRUS</name>
<organism evidence="2">
    <name type="scientific">Cyprideis torosa</name>
    <dbReference type="NCBI Taxonomy" id="163714"/>
    <lineage>
        <taxon>Eukaryota</taxon>
        <taxon>Metazoa</taxon>
        <taxon>Ecdysozoa</taxon>
        <taxon>Arthropoda</taxon>
        <taxon>Crustacea</taxon>
        <taxon>Oligostraca</taxon>
        <taxon>Ostracoda</taxon>
        <taxon>Podocopa</taxon>
        <taxon>Podocopida</taxon>
        <taxon>Cytherocopina</taxon>
        <taxon>Cytheroidea</taxon>
        <taxon>Cytherideidae</taxon>
        <taxon>Cyprideis</taxon>
    </lineage>
</organism>
<dbReference type="SUPFAM" id="SSF48065">
    <property type="entry name" value="DBL homology domain (DH-domain)"/>
    <property type="match status" value="1"/>
</dbReference>
<feature type="compositionally biased region" description="Low complexity" evidence="1">
    <location>
        <begin position="262"/>
        <end position="280"/>
    </location>
</feature>
<sequence length="403" mass="44278">MTSAQRTTMISSGGVGRCARFSVLFDLTAECPGDLSLHKDELIRLVADVDAGWILGENQRGRRGLCPRTYLKAMDAEEVPDVLSVEETVASKPLPPPPFRDSLMDEPSIEDKPLPPSPLKTLAPLEGSPPHLAPPEGSPPHLPPRDYLESQSITDYLNLATSNQGEEQVNPPPLPLTPDYSPEEDAGAYYGNVPPQRREETVPPRPLPLQNSTSELLIDFSDDLRSTSPLLGAGDPSEPPRVLTQAPSSEGERPLEEEEEQTTPPQGLAPRRTPTPARRTSLGTRTPSPRPSSNVHQDTWLSSGEPSPAGGTAEEGPDYKQLRMREKSIEELFQTEREYVRHLSAAYEAFHVDDPSFLQQKGIDGQLLFRNMKELIHCSETLIESLRNARKEAEATGKPGQEV</sequence>
<dbReference type="InterPro" id="IPR051492">
    <property type="entry name" value="Dynamin-Rho_GEF"/>
</dbReference>
<protein>
    <submittedName>
        <fullName evidence="2">Uncharacterized protein</fullName>
    </submittedName>
</protein>
<dbReference type="GO" id="GO:0005085">
    <property type="term" value="F:guanyl-nucleotide exchange factor activity"/>
    <property type="evidence" value="ECO:0007669"/>
    <property type="project" value="InterPro"/>
</dbReference>
<dbReference type="Gene3D" id="2.30.30.40">
    <property type="entry name" value="SH3 Domains"/>
    <property type="match status" value="1"/>
</dbReference>
<dbReference type="Gene3D" id="1.20.900.10">
    <property type="entry name" value="Dbl homology (DH) domain"/>
    <property type="match status" value="1"/>
</dbReference>
<dbReference type="Pfam" id="PF00621">
    <property type="entry name" value="RhoGEF"/>
    <property type="match status" value="1"/>
</dbReference>
<dbReference type="InterPro" id="IPR000219">
    <property type="entry name" value="DH_dom"/>
</dbReference>
<dbReference type="PROSITE" id="PS50002">
    <property type="entry name" value="SH3"/>
    <property type="match status" value="1"/>
</dbReference>
<dbReference type="EMBL" id="OB666802">
    <property type="protein sequence ID" value="CAD7233710.1"/>
    <property type="molecule type" value="Genomic_DNA"/>
</dbReference>
<reference evidence="2" key="1">
    <citation type="submission" date="2020-11" db="EMBL/GenBank/DDBJ databases">
        <authorList>
            <person name="Tran Van P."/>
        </authorList>
    </citation>
    <scope>NUCLEOTIDE SEQUENCE</scope>
</reference>
<dbReference type="PROSITE" id="PS50010">
    <property type="entry name" value="DH_2"/>
    <property type="match status" value="1"/>
</dbReference>
<feature type="compositionally biased region" description="Polar residues" evidence="1">
    <location>
        <begin position="281"/>
        <end position="305"/>
    </location>
</feature>
<gene>
    <name evidence="2" type="ORF">CTOB1V02_LOCUS11529</name>
</gene>
<feature type="region of interest" description="Disordered" evidence="1">
    <location>
        <begin position="87"/>
        <end position="321"/>
    </location>
</feature>
<dbReference type="InterPro" id="IPR036028">
    <property type="entry name" value="SH3-like_dom_sf"/>
</dbReference>
<dbReference type="Pfam" id="PF14604">
    <property type="entry name" value="SH3_9"/>
    <property type="match status" value="1"/>
</dbReference>